<accession>A0A2P5YWS6</accession>
<feature type="compositionally biased region" description="Polar residues" evidence="1">
    <location>
        <begin position="11"/>
        <end position="35"/>
    </location>
</feature>
<dbReference type="Pfam" id="PF03004">
    <property type="entry name" value="Transposase_24"/>
    <property type="match status" value="1"/>
</dbReference>
<dbReference type="PANTHER" id="PTHR33144">
    <property type="entry name" value="OS10G0409366 PROTEIN-RELATED"/>
    <property type="match status" value="1"/>
</dbReference>
<evidence type="ECO:0000256" key="1">
    <source>
        <dbReference type="SAM" id="MobiDB-lite"/>
    </source>
</evidence>
<gene>
    <name evidence="2" type="ORF">GOBAR_AA00536</name>
</gene>
<name>A0A2P5YWS6_GOSBA</name>
<organism evidence="2 3">
    <name type="scientific">Gossypium barbadense</name>
    <name type="common">Sea Island cotton</name>
    <name type="synonym">Hibiscus barbadensis</name>
    <dbReference type="NCBI Taxonomy" id="3634"/>
    <lineage>
        <taxon>Eukaryota</taxon>
        <taxon>Viridiplantae</taxon>
        <taxon>Streptophyta</taxon>
        <taxon>Embryophyta</taxon>
        <taxon>Tracheophyta</taxon>
        <taxon>Spermatophyta</taxon>
        <taxon>Magnoliopsida</taxon>
        <taxon>eudicotyledons</taxon>
        <taxon>Gunneridae</taxon>
        <taxon>Pentapetalae</taxon>
        <taxon>rosids</taxon>
        <taxon>malvids</taxon>
        <taxon>Malvales</taxon>
        <taxon>Malvaceae</taxon>
        <taxon>Malvoideae</taxon>
        <taxon>Gossypium</taxon>
    </lineage>
</organism>
<feature type="region of interest" description="Disordered" evidence="1">
    <location>
        <begin position="1"/>
        <end position="53"/>
    </location>
</feature>
<protein>
    <submittedName>
        <fullName evidence="2">Uncharacterized protein</fullName>
    </submittedName>
</protein>
<evidence type="ECO:0000313" key="3">
    <source>
        <dbReference type="Proteomes" id="UP000239757"/>
    </source>
</evidence>
<dbReference type="PANTHER" id="PTHR33144:SF46">
    <property type="entry name" value="OS04G0610000 PROTEIN"/>
    <property type="match status" value="1"/>
</dbReference>
<dbReference type="Proteomes" id="UP000239757">
    <property type="component" value="Unassembled WGS sequence"/>
</dbReference>
<sequence>MPRRRLRDLSIIQNTPNSEETNSEQQTTIGSSNVLETPDELTEIQTESGGSRRTRGRTLLKYLYELNPVEHVKVSRNNLGQLVGSEARLLAGYLGIIARNVNMLSINYESWHQMPDSNKNQALDNIKERFALEVSNAYIKKALGKTWIDHKSTLKKEYFKKDITPKRNCEMSHRECCTNGKIRLDYGIQRKERYYDRERVGRSSRQKQKFTHTTRSKSFACVAEVEELSSGQKAGRLQLFDITQRKKDGSPMTSEAGEIMDKLKDKKAEHEAIALSDSSVNLEDIDNRIIIEVLGSEKYGRVRFQGSGVNPTQYFGSSS</sequence>
<proteinExistence type="predicted"/>
<reference evidence="2 3" key="1">
    <citation type="submission" date="2015-01" db="EMBL/GenBank/DDBJ databases">
        <title>Genome of allotetraploid Gossypium barbadense reveals genomic plasticity and fiber elongation in cotton evolution.</title>
        <authorList>
            <person name="Chen X."/>
            <person name="Liu X."/>
            <person name="Zhao B."/>
            <person name="Zheng H."/>
            <person name="Hu Y."/>
            <person name="Lu G."/>
            <person name="Yang C."/>
            <person name="Chen J."/>
            <person name="Shan C."/>
            <person name="Zhang L."/>
            <person name="Zhou Y."/>
            <person name="Wang L."/>
            <person name="Guo W."/>
            <person name="Bai Y."/>
            <person name="Ruan J."/>
            <person name="Shangguan X."/>
            <person name="Mao Y."/>
            <person name="Jiang J."/>
            <person name="Zhu Y."/>
            <person name="Lei J."/>
            <person name="Kang H."/>
            <person name="Chen S."/>
            <person name="He X."/>
            <person name="Wang R."/>
            <person name="Wang Y."/>
            <person name="Chen J."/>
            <person name="Wang L."/>
            <person name="Yu S."/>
            <person name="Wang B."/>
            <person name="Wei J."/>
            <person name="Song S."/>
            <person name="Lu X."/>
            <person name="Gao Z."/>
            <person name="Gu W."/>
            <person name="Deng X."/>
            <person name="Ma D."/>
            <person name="Wang S."/>
            <person name="Liang W."/>
            <person name="Fang L."/>
            <person name="Cai C."/>
            <person name="Zhu X."/>
            <person name="Zhou B."/>
            <person name="Zhang Y."/>
            <person name="Chen Z."/>
            <person name="Xu S."/>
            <person name="Zhu R."/>
            <person name="Wang S."/>
            <person name="Zhang T."/>
            <person name="Zhao G."/>
        </authorList>
    </citation>
    <scope>NUCLEOTIDE SEQUENCE [LARGE SCALE GENOMIC DNA]</scope>
    <source>
        <strain evidence="3">cv. Xinhai21</strain>
        <tissue evidence="2">Leaf</tissue>
    </source>
</reference>
<dbReference type="InterPro" id="IPR004252">
    <property type="entry name" value="Probable_transposase_24"/>
</dbReference>
<dbReference type="AlphaFoldDB" id="A0A2P5YWS6"/>
<evidence type="ECO:0000313" key="2">
    <source>
        <dbReference type="EMBL" id="PPS20044.1"/>
    </source>
</evidence>
<dbReference type="OrthoDB" id="1090813at2759"/>
<dbReference type="EMBL" id="KZ662719">
    <property type="protein sequence ID" value="PPS20044.1"/>
    <property type="molecule type" value="Genomic_DNA"/>
</dbReference>